<sequence>MSEKRSTRPPLKRTRRQLWKDDDEKYPERASKRNFKSRHVDLRQSPRSDDLRSGSQPMVEHTSTHTGLSCAWDGDDIAYISGSECNWSNASTVCSTEDRSAVSPFTRGRWRSTCPELGCSSTPSDLQPTMRPESDLCHTGAWIECEPVLLDDKHLLFDDESLENHPQELDAPDLGKLATPHLSPMPSTFEFCYCCDDDQDADRGGRVNKSLRLCCRDKSDAQRTYELPAFLDFGFWIVLTAGYTVEWALGYLELNRGKD</sequence>
<dbReference type="AlphaFoldDB" id="A0A9P8M282"/>
<accession>A0A9P8M282</accession>
<reference evidence="2 3" key="1">
    <citation type="submission" date="2020-07" db="EMBL/GenBank/DDBJ databases">
        <title>Metarhizium humberi genome.</title>
        <authorList>
            <person name="Lysoe E."/>
        </authorList>
    </citation>
    <scope>NUCLEOTIDE SEQUENCE [LARGE SCALE GENOMIC DNA]</scope>
    <source>
        <strain evidence="2 3">ESALQ1638</strain>
    </source>
</reference>
<gene>
    <name evidence="2" type="ORF">MHUMG1_10062</name>
</gene>
<proteinExistence type="predicted"/>
<keyword evidence="3" id="KW-1185">Reference proteome</keyword>
<feature type="compositionally biased region" description="Basic and acidic residues" evidence="1">
    <location>
        <begin position="38"/>
        <end position="52"/>
    </location>
</feature>
<dbReference type="EMBL" id="JACEFI010000035">
    <property type="protein sequence ID" value="KAH0592206.1"/>
    <property type="molecule type" value="Genomic_DNA"/>
</dbReference>
<dbReference type="Proteomes" id="UP000764110">
    <property type="component" value="Unassembled WGS sequence"/>
</dbReference>
<feature type="region of interest" description="Disordered" evidence="1">
    <location>
        <begin position="1"/>
        <end position="66"/>
    </location>
</feature>
<evidence type="ECO:0000313" key="2">
    <source>
        <dbReference type="EMBL" id="KAH0592206.1"/>
    </source>
</evidence>
<feature type="compositionally biased region" description="Basic and acidic residues" evidence="1">
    <location>
        <begin position="18"/>
        <end position="31"/>
    </location>
</feature>
<evidence type="ECO:0000256" key="1">
    <source>
        <dbReference type="SAM" id="MobiDB-lite"/>
    </source>
</evidence>
<comment type="caution">
    <text evidence="2">The sequence shown here is derived from an EMBL/GenBank/DDBJ whole genome shotgun (WGS) entry which is preliminary data.</text>
</comment>
<organism evidence="2 3">
    <name type="scientific">Metarhizium humberi</name>
    <dbReference type="NCBI Taxonomy" id="2596975"/>
    <lineage>
        <taxon>Eukaryota</taxon>
        <taxon>Fungi</taxon>
        <taxon>Dikarya</taxon>
        <taxon>Ascomycota</taxon>
        <taxon>Pezizomycotina</taxon>
        <taxon>Sordariomycetes</taxon>
        <taxon>Hypocreomycetidae</taxon>
        <taxon>Hypocreales</taxon>
        <taxon>Clavicipitaceae</taxon>
        <taxon>Metarhizium</taxon>
    </lineage>
</organism>
<evidence type="ECO:0000313" key="3">
    <source>
        <dbReference type="Proteomes" id="UP000764110"/>
    </source>
</evidence>
<name>A0A9P8M282_9HYPO</name>
<protein>
    <submittedName>
        <fullName evidence="2">Uncharacterized protein</fullName>
    </submittedName>
</protein>